<organism evidence="1">
    <name type="scientific">mine drainage metagenome</name>
    <dbReference type="NCBI Taxonomy" id="410659"/>
    <lineage>
        <taxon>unclassified sequences</taxon>
        <taxon>metagenomes</taxon>
        <taxon>ecological metagenomes</taxon>
    </lineage>
</organism>
<dbReference type="EMBL" id="CABR01000054">
    <property type="protein sequence ID" value="CBI09836.1"/>
    <property type="molecule type" value="Genomic_DNA"/>
</dbReference>
<proteinExistence type="predicted"/>
<accession>E6QRG4</accession>
<sequence>MMLKAAIFTMKLEPELGAELMADAAAVHRPASQVLRK</sequence>
<comment type="caution">
    <text evidence="1">The sequence shown here is derived from an EMBL/GenBank/DDBJ whole genome shotgun (WGS) entry which is preliminary data.</text>
</comment>
<name>E6QRG4_9ZZZZ</name>
<reference evidence="1" key="1">
    <citation type="submission" date="2009-10" db="EMBL/GenBank/DDBJ databases">
        <title>Diversity of trophic interactions inside an arsenic-rich microbial ecosystem.</title>
        <authorList>
            <person name="Bertin P.N."/>
            <person name="Heinrich-Salmeron A."/>
            <person name="Pelletier E."/>
            <person name="Goulhen-Chollet F."/>
            <person name="Arsene-Ploetze F."/>
            <person name="Gallien S."/>
            <person name="Calteau A."/>
            <person name="Vallenet D."/>
            <person name="Casiot C."/>
            <person name="Chane-Woon-Ming B."/>
            <person name="Giloteaux L."/>
            <person name="Barakat M."/>
            <person name="Bonnefoy V."/>
            <person name="Bruneel O."/>
            <person name="Chandler M."/>
            <person name="Cleiss J."/>
            <person name="Duran R."/>
            <person name="Elbaz-Poulichet F."/>
            <person name="Fonknechten N."/>
            <person name="Lauga B."/>
            <person name="Mornico D."/>
            <person name="Ortet P."/>
            <person name="Schaeffer C."/>
            <person name="Siguier P."/>
            <person name="Alexander Thil Smith A."/>
            <person name="Van Dorsselaer A."/>
            <person name="Weissenbach J."/>
            <person name="Medigue C."/>
            <person name="Le Paslier D."/>
        </authorList>
    </citation>
    <scope>NUCLEOTIDE SEQUENCE</scope>
</reference>
<gene>
    <name evidence="1" type="ORF">CARN7_0581</name>
</gene>
<protein>
    <submittedName>
        <fullName evidence="1">Uncharacterized protein</fullName>
    </submittedName>
</protein>
<dbReference type="AlphaFoldDB" id="E6QRG4"/>
<evidence type="ECO:0000313" key="1">
    <source>
        <dbReference type="EMBL" id="CBI09836.1"/>
    </source>
</evidence>